<dbReference type="InterPro" id="IPR016166">
    <property type="entry name" value="FAD-bd_PCMH"/>
</dbReference>
<evidence type="ECO:0000313" key="9">
    <source>
        <dbReference type="EMBL" id="MCT9811447.1"/>
    </source>
</evidence>
<protein>
    <recommendedName>
        <fullName evidence="7">D-lactate dehydrogenase (cytochrome)</fullName>
        <ecNumber evidence="7">1.1.2.4</ecNumber>
    </recommendedName>
</protein>
<keyword evidence="3" id="KW-0285">Flavoprotein</keyword>
<dbReference type="PROSITE" id="PS51387">
    <property type="entry name" value="FAD_PCMH"/>
    <property type="match status" value="1"/>
</dbReference>
<keyword evidence="6" id="KW-0560">Oxidoreductase</keyword>
<gene>
    <name evidence="9" type="ORF">N0K08_12430</name>
</gene>
<dbReference type="PANTHER" id="PTHR11748:SF111">
    <property type="entry name" value="D-LACTATE DEHYDROGENASE, MITOCHONDRIAL-RELATED"/>
    <property type="match status" value="1"/>
</dbReference>
<evidence type="ECO:0000256" key="4">
    <source>
        <dbReference type="ARBA" id="ARBA00022827"/>
    </source>
</evidence>
<evidence type="ECO:0000256" key="1">
    <source>
        <dbReference type="ARBA" id="ARBA00001974"/>
    </source>
</evidence>
<comment type="cofactor">
    <cofactor evidence="1">
        <name>FAD</name>
        <dbReference type="ChEBI" id="CHEBI:57692"/>
    </cofactor>
</comment>
<dbReference type="InterPro" id="IPR016169">
    <property type="entry name" value="FAD-bd_PCMH_sub2"/>
</dbReference>
<keyword evidence="4" id="KW-0274">FAD</keyword>
<organism evidence="9 10">
    <name type="scientific">Acidovorax bellezanensis</name>
    <dbReference type="NCBI Taxonomy" id="2976702"/>
    <lineage>
        <taxon>Bacteria</taxon>
        <taxon>Pseudomonadati</taxon>
        <taxon>Pseudomonadota</taxon>
        <taxon>Betaproteobacteria</taxon>
        <taxon>Burkholderiales</taxon>
        <taxon>Comamonadaceae</taxon>
        <taxon>Acidovorax</taxon>
    </lineage>
</organism>
<evidence type="ECO:0000259" key="8">
    <source>
        <dbReference type="PROSITE" id="PS51387"/>
    </source>
</evidence>
<dbReference type="InterPro" id="IPR016164">
    <property type="entry name" value="FAD-linked_Oxase-like_C"/>
</dbReference>
<evidence type="ECO:0000256" key="3">
    <source>
        <dbReference type="ARBA" id="ARBA00022630"/>
    </source>
</evidence>
<sequence length="474" mass="50454">MNAPAAAQHLLPIIQPRPVPTAFLDALVARFGAQCSQALAVREQHGRDEGALIAPPPSAVVFAESTQDVADAVKLASDYEVPIIAYGAGSSIEGHLLAVQGGISLDVSRMNRVLSVNADDLTVTVQPGLSRKQLNEAIRDTGLFFPIDPGADASLGGMTATRASGTNAVRYGTMRENVLALEVVTASGEVIHTGTRAKKSSAGYDLTRLMVGSEGTLGIVTEVTVRLFPLPEAVSAAVCSFPSIEAAVRTVIQTIQLGVPIARVELLDANSVRMVNNYSKTTLREEPMLLMEFHGTPASVKEQAETVQDIANEFGGQAFEWASTPEDRTRLWTARHNAYFAAVSSVPGCRAISTDTCVPISRLADCLLDSITEADASGLPYFLVGHVGDGNFHFGYLLDPNQPEQFEKAEELNHQLVARALRLGGTCTGEHGVGIHKMGFLVDETGAGAVDMMRAIKRALDPKNILNPGKIFTL</sequence>
<dbReference type="EC" id="1.1.2.4" evidence="7"/>
<dbReference type="SUPFAM" id="SSF55103">
    <property type="entry name" value="FAD-linked oxidases, C-terminal domain"/>
    <property type="match status" value="1"/>
</dbReference>
<comment type="similarity">
    <text evidence="2">Belongs to the FAD-binding oxidoreductase/transferase type 4 family.</text>
</comment>
<dbReference type="InterPro" id="IPR036318">
    <property type="entry name" value="FAD-bd_PCMH-like_sf"/>
</dbReference>
<dbReference type="Gene3D" id="3.30.70.2740">
    <property type="match status" value="1"/>
</dbReference>
<dbReference type="InterPro" id="IPR016171">
    <property type="entry name" value="Vanillyl_alc_oxidase_C-sub2"/>
</dbReference>
<dbReference type="Proteomes" id="UP001525968">
    <property type="component" value="Unassembled WGS sequence"/>
</dbReference>
<comment type="caution">
    <text evidence="9">The sequence shown here is derived from an EMBL/GenBank/DDBJ whole genome shotgun (WGS) entry which is preliminary data.</text>
</comment>
<evidence type="ECO:0000256" key="6">
    <source>
        <dbReference type="ARBA" id="ARBA00023002"/>
    </source>
</evidence>
<dbReference type="PANTHER" id="PTHR11748">
    <property type="entry name" value="D-LACTATE DEHYDROGENASE"/>
    <property type="match status" value="1"/>
</dbReference>
<feature type="domain" description="FAD-binding PCMH-type" evidence="8">
    <location>
        <begin position="53"/>
        <end position="230"/>
    </location>
</feature>
<reference evidence="9 10" key="1">
    <citation type="submission" date="2022-09" db="EMBL/GenBank/DDBJ databases">
        <title>Draft genome of isolate Be4.</title>
        <authorList>
            <person name="Sanchez-Castro I."/>
            <person name="Martinez-Rodriguez P."/>
            <person name="Descostes M."/>
            <person name="Merroun M."/>
        </authorList>
    </citation>
    <scope>NUCLEOTIDE SEQUENCE [LARGE SCALE GENOMIC DNA]</scope>
    <source>
        <strain evidence="9 10">Be4</strain>
    </source>
</reference>
<dbReference type="InterPro" id="IPR006094">
    <property type="entry name" value="Oxid_FAD_bind_N"/>
</dbReference>
<keyword evidence="5" id="KW-0809">Transit peptide</keyword>
<accession>A0ABT2PQG7</accession>
<keyword evidence="10" id="KW-1185">Reference proteome</keyword>
<proteinExistence type="inferred from homology"/>
<name>A0ABT2PQG7_9BURK</name>
<dbReference type="Gene3D" id="3.30.465.10">
    <property type="match status" value="1"/>
</dbReference>
<evidence type="ECO:0000256" key="5">
    <source>
        <dbReference type="ARBA" id="ARBA00022946"/>
    </source>
</evidence>
<dbReference type="Pfam" id="PF01565">
    <property type="entry name" value="FAD_binding_4"/>
    <property type="match status" value="1"/>
</dbReference>
<dbReference type="SUPFAM" id="SSF56176">
    <property type="entry name" value="FAD-binding/transporter-associated domain-like"/>
    <property type="match status" value="1"/>
</dbReference>
<dbReference type="InterPro" id="IPR004113">
    <property type="entry name" value="FAD-bd_oxidored_4_C"/>
</dbReference>
<dbReference type="Pfam" id="PF02913">
    <property type="entry name" value="FAD-oxidase_C"/>
    <property type="match status" value="1"/>
</dbReference>
<evidence type="ECO:0000256" key="2">
    <source>
        <dbReference type="ARBA" id="ARBA00008000"/>
    </source>
</evidence>
<evidence type="ECO:0000256" key="7">
    <source>
        <dbReference type="ARBA" id="ARBA00038897"/>
    </source>
</evidence>
<evidence type="ECO:0000313" key="10">
    <source>
        <dbReference type="Proteomes" id="UP001525968"/>
    </source>
</evidence>
<dbReference type="EMBL" id="JAODYH010000005">
    <property type="protein sequence ID" value="MCT9811447.1"/>
    <property type="molecule type" value="Genomic_DNA"/>
</dbReference>
<dbReference type="RefSeq" id="WP_261500684.1">
    <property type="nucleotide sequence ID" value="NZ_JAODYH010000005.1"/>
</dbReference>
<dbReference type="Gene3D" id="1.10.45.10">
    <property type="entry name" value="Vanillyl-alcohol Oxidase, Chain A, domain 4"/>
    <property type="match status" value="1"/>
</dbReference>